<dbReference type="PANTHER" id="PTHR10192:SF5">
    <property type="entry name" value="GEPHYRIN"/>
    <property type="match status" value="1"/>
</dbReference>
<dbReference type="FunFam" id="2.170.190.11:FF:000001">
    <property type="entry name" value="Molybdopterin molybdenumtransferase"/>
    <property type="match status" value="1"/>
</dbReference>
<dbReference type="GO" id="GO:0005524">
    <property type="term" value="F:ATP binding"/>
    <property type="evidence" value="ECO:0007669"/>
    <property type="project" value="UniProtKB-UniRule"/>
</dbReference>
<dbReference type="InterPro" id="IPR001453">
    <property type="entry name" value="MoaB/Mog_dom"/>
</dbReference>
<keyword evidence="5" id="KW-0808">Transferase</keyword>
<dbReference type="AlphaFoldDB" id="A0A1I7XHW0"/>
<dbReference type="Proteomes" id="UP000095283">
    <property type="component" value="Unplaced"/>
</dbReference>
<keyword evidence="5" id="KW-0500">Molybdenum</keyword>
<dbReference type="SMART" id="SM00852">
    <property type="entry name" value="MoCF_biosynth"/>
    <property type="match status" value="1"/>
</dbReference>
<keyword evidence="5" id="KW-0479">Metal-binding</keyword>
<dbReference type="PANTHER" id="PTHR10192">
    <property type="entry name" value="MOLYBDOPTERIN BIOSYNTHESIS PROTEIN"/>
    <property type="match status" value="1"/>
</dbReference>
<dbReference type="GO" id="GO:0097112">
    <property type="term" value="P:gamma-aminobutyric acid receptor clustering"/>
    <property type="evidence" value="ECO:0007669"/>
    <property type="project" value="TreeGrafter"/>
</dbReference>
<keyword evidence="7" id="KW-1185">Reference proteome</keyword>
<dbReference type="InterPro" id="IPR005110">
    <property type="entry name" value="MoeA_linker/N"/>
</dbReference>
<comment type="function">
    <text evidence="5">Catalyzes two steps in the biosynthesis of the molybdenum cofactor. In the first step, molybdopterin is adenylated. Subsequently, molybdate is inserted into adenylated molybdopterin and AMP is released.</text>
</comment>
<dbReference type="GO" id="GO:0046872">
    <property type="term" value="F:metal ion binding"/>
    <property type="evidence" value="ECO:0007669"/>
    <property type="project" value="UniProtKB-UniRule"/>
</dbReference>
<evidence type="ECO:0000313" key="7">
    <source>
        <dbReference type="Proteomes" id="UP000095283"/>
    </source>
</evidence>
<dbReference type="Gene3D" id="2.40.340.10">
    <property type="entry name" value="MoeA, C-terminal, domain IV"/>
    <property type="match status" value="1"/>
</dbReference>
<sequence>MSNVMQSSLDDITSDVVARPRESVWPTLSMDKALSIIEQCTVDTFAKYVPITAVRVGHVLAECVVALSDVPEMRTSMKDGYAVIASEGPGNREVVGSSSAGTPFLGHLERGQCVRISTGGTVPPGSDAVVMVERTRLVTHDNVEELIINIEGEIQPGQDIRMPGSDIRAGDIMLDKGHVLGSAEIGILAGSGRKSVLIYRKPKVCVMSTGNELVECNADVVPLGHIRDTNRPQLLSLFNSSGFKAIDAGIAADSRVCLVDAMRVAFRFANVLITSGGVSMGEKDLVKDVLQKEFGFQIHFGRVWMKPGLPSMFASGEVDGVKKLVVGLPVPLLRKMAGHIRFRQNEIKVKITEMINLDVRPEYRRAWLQYGEMQPLAITTGNQISSRLGINRRISNEFHSGDRSFSNGSGRRLTIVSDISPLGHNRRRIEMNREDARTFPTKRQRIDDCEDDADYDSRPKKTLQSTVVMPSIETKSREEKIEELNKTEKKEIVTRSVTSSFHLFYFIKRHKLVISLLNL</sequence>
<dbReference type="GO" id="GO:0098970">
    <property type="term" value="P:postsynaptic neurotransmitter receptor diffusion trapping"/>
    <property type="evidence" value="ECO:0007669"/>
    <property type="project" value="TreeGrafter"/>
</dbReference>
<feature type="domain" description="MoaB/Mog" evidence="6">
    <location>
        <begin position="205"/>
        <end position="335"/>
    </location>
</feature>
<proteinExistence type="inferred from homology"/>
<dbReference type="SUPFAM" id="SSF63882">
    <property type="entry name" value="MoeA N-terminal region -like"/>
    <property type="match status" value="1"/>
</dbReference>
<comment type="similarity">
    <text evidence="2">In the N-terminal section; belongs to the MoaB/Mog family.</text>
</comment>
<evidence type="ECO:0000256" key="2">
    <source>
        <dbReference type="ARBA" id="ARBA00007589"/>
    </source>
</evidence>
<dbReference type="WBParaSite" id="Hba_17334">
    <property type="protein sequence ID" value="Hba_17334"/>
    <property type="gene ID" value="Hba_17334"/>
</dbReference>
<evidence type="ECO:0000313" key="8">
    <source>
        <dbReference type="WBParaSite" id="Hba_17334"/>
    </source>
</evidence>
<organism evidence="7 8">
    <name type="scientific">Heterorhabditis bacteriophora</name>
    <name type="common">Entomopathogenic nematode worm</name>
    <dbReference type="NCBI Taxonomy" id="37862"/>
    <lineage>
        <taxon>Eukaryota</taxon>
        <taxon>Metazoa</taxon>
        <taxon>Ecdysozoa</taxon>
        <taxon>Nematoda</taxon>
        <taxon>Chromadorea</taxon>
        <taxon>Rhabditida</taxon>
        <taxon>Rhabditina</taxon>
        <taxon>Rhabditomorpha</taxon>
        <taxon>Strongyloidea</taxon>
        <taxon>Heterorhabditidae</taxon>
        <taxon>Heterorhabditis</taxon>
    </lineage>
</organism>
<dbReference type="GO" id="GO:0007529">
    <property type="term" value="P:establishment of synaptic specificity at neuromuscular junction"/>
    <property type="evidence" value="ECO:0007669"/>
    <property type="project" value="TreeGrafter"/>
</dbReference>
<dbReference type="GO" id="GO:0061598">
    <property type="term" value="F:molybdopterin adenylyltransferase activity"/>
    <property type="evidence" value="ECO:0007669"/>
    <property type="project" value="UniProtKB-UniRule"/>
</dbReference>
<evidence type="ECO:0000256" key="3">
    <source>
        <dbReference type="ARBA" id="ARBA00008339"/>
    </source>
</evidence>
<dbReference type="PROSITE" id="PS01079">
    <property type="entry name" value="MOCF_BIOSYNTHESIS_2"/>
    <property type="match status" value="1"/>
</dbReference>
<dbReference type="GO" id="GO:0061599">
    <property type="term" value="F:molybdopterin molybdotransferase activity"/>
    <property type="evidence" value="ECO:0007669"/>
    <property type="project" value="UniProtKB-UniRule"/>
</dbReference>
<dbReference type="SUPFAM" id="SSF53218">
    <property type="entry name" value="Molybdenum cofactor biosynthesis proteins"/>
    <property type="match status" value="1"/>
</dbReference>
<accession>A0A1I7XHW0</accession>
<dbReference type="InterPro" id="IPR036135">
    <property type="entry name" value="MoeA_linker/N_sf"/>
</dbReference>
<dbReference type="UniPathway" id="UPA00344"/>
<dbReference type="GO" id="GO:0099634">
    <property type="term" value="C:postsynaptic specialization membrane"/>
    <property type="evidence" value="ECO:0007669"/>
    <property type="project" value="GOC"/>
</dbReference>
<dbReference type="Gene3D" id="2.170.190.11">
    <property type="entry name" value="Molybdopterin biosynthesis moea protein, domain 3"/>
    <property type="match status" value="1"/>
</dbReference>
<evidence type="ECO:0000256" key="4">
    <source>
        <dbReference type="ARBA" id="ARBA00023150"/>
    </source>
</evidence>
<dbReference type="Gene3D" id="3.90.105.10">
    <property type="entry name" value="Molybdopterin biosynthesis moea protein, domain 2"/>
    <property type="match status" value="1"/>
</dbReference>
<evidence type="ECO:0000256" key="5">
    <source>
        <dbReference type="RuleBase" id="RU365090"/>
    </source>
</evidence>
<comment type="catalytic activity">
    <reaction evidence="5">
        <text>molybdopterin + ATP + H(+) = adenylyl-molybdopterin + diphosphate</text>
        <dbReference type="Rhea" id="RHEA:31331"/>
        <dbReference type="ChEBI" id="CHEBI:15378"/>
        <dbReference type="ChEBI" id="CHEBI:30616"/>
        <dbReference type="ChEBI" id="CHEBI:33019"/>
        <dbReference type="ChEBI" id="CHEBI:58698"/>
        <dbReference type="ChEBI" id="CHEBI:62727"/>
    </reaction>
</comment>
<dbReference type="InterPro" id="IPR036425">
    <property type="entry name" value="MoaB/Mog-like_dom_sf"/>
</dbReference>
<dbReference type="Pfam" id="PF03453">
    <property type="entry name" value="MoeA_N"/>
    <property type="match status" value="1"/>
</dbReference>
<dbReference type="InterPro" id="IPR038987">
    <property type="entry name" value="MoeA-like"/>
</dbReference>
<dbReference type="InterPro" id="IPR008284">
    <property type="entry name" value="MoCF_biosynth_CS"/>
</dbReference>
<name>A0A1I7XHW0_HETBA</name>
<dbReference type="GO" id="GO:0072579">
    <property type="term" value="P:glycine receptor clustering"/>
    <property type="evidence" value="ECO:0007669"/>
    <property type="project" value="TreeGrafter"/>
</dbReference>
<keyword evidence="4 5" id="KW-0501">Molybdenum cofactor biosynthesis</keyword>
<comment type="cofactor">
    <cofactor evidence="5">
        <name>Mg(2+)</name>
        <dbReference type="ChEBI" id="CHEBI:18420"/>
    </cofactor>
</comment>
<dbReference type="InterPro" id="IPR036688">
    <property type="entry name" value="MoeA_C_domain_IV_sf"/>
</dbReference>
<protein>
    <submittedName>
        <fullName evidence="8">MoCF_biosynth domain-containing protein</fullName>
    </submittedName>
</protein>
<dbReference type="Pfam" id="PF00994">
    <property type="entry name" value="MoCF_biosynth"/>
    <property type="match status" value="1"/>
</dbReference>
<dbReference type="GO" id="GO:0005829">
    <property type="term" value="C:cytosol"/>
    <property type="evidence" value="ECO:0007669"/>
    <property type="project" value="TreeGrafter"/>
</dbReference>
<evidence type="ECO:0000256" key="1">
    <source>
        <dbReference type="ARBA" id="ARBA00005046"/>
    </source>
</evidence>
<comment type="similarity">
    <text evidence="5">Belongs to the MoeA family.</text>
</comment>
<dbReference type="GO" id="GO:0030425">
    <property type="term" value="C:dendrite"/>
    <property type="evidence" value="ECO:0007669"/>
    <property type="project" value="TreeGrafter"/>
</dbReference>
<dbReference type="Gene3D" id="3.40.980.10">
    <property type="entry name" value="MoaB/Mog-like domain"/>
    <property type="match status" value="1"/>
</dbReference>
<dbReference type="CDD" id="cd00887">
    <property type="entry name" value="MoeA"/>
    <property type="match status" value="1"/>
</dbReference>
<keyword evidence="5" id="KW-0460">Magnesium</keyword>
<reference evidence="8" key="1">
    <citation type="submission" date="2016-11" db="UniProtKB">
        <authorList>
            <consortium name="WormBaseParasite"/>
        </authorList>
    </citation>
    <scope>IDENTIFICATION</scope>
</reference>
<evidence type="ECO:0000259" key="6">
    <source>
        <dbReference type="SMART" id="SM00852"/>
    </source>
</evidence>
<comment type="similarity">
    <text evidence="3">In the C-terminal section; belongs to the MoeA family.</text>
</comment>
<dbReference type="GO" id="GO:0006777">
    <property type="term" value="P:Mo-molybdopterin cofactor biosynthetic process"/>
    <property type="evidence" value="ECO:0007669"/>
    <property type="project" value="UniProtKB-UniRule"/>
</dbReference>
<comment type="pathway">
    <text evidence="1 5">Cofactor biosynthesis; molybdopterin biosynthesis.</text>
</comment>
<comment type="catalytic activity">
    <reaction evidence="5">
        <text>adenylyl-molybdopterin + molybdate = Mo-molybdopterin + AMP + H(+)</text>
        <dbReference type="Rhea" id="RHEA:35047"/>
        <dbReference type="ChEBI" id="CHEBI:15378"/>
        <dbReference type="ChEBI" id="CHEBI:36264"/>
        <dbReference type="ChEBI" id="CHEBI:62727"/>
        <dbReference type="ChEBI" id="CHEBI:71302"/>
        <dbReference type="ChEBI" id="CHEBI:456215"/>
    </reaction>
</comment>